<dbReference type="OrthoDB" id="6629425at2759"/>
<gene>
    <name evidence="3" type="ORF">GE061_014958</name>
</gene>
<evidence type="ECO:0000313" key="3">
    <source>
        <dbReference type="EMBL" id="KAF6209213.1"/>
    </source>
</evidence>
<feature type="region of interest" description="Disordered" evidence="1">
    <location>
        <begin position="219"/>
        <end position="247"/>
    </location>
</feature>
<accession>A0A8S9XJP8</accession>
<dbReference type="PANTHER" id="PTHR21505:SF8">
    <property type="entry name" value="DPT-YFP REPRESSOR BY OVEREXPRESSION, ISOFORM D-RELATED"/>
    <property type="match status" value="1"/>
</dbReference>
<name>A0A8S9XJP8_APOLU</name>
<evidence type="ECO:0000313" key="4">
    <source>
        <dbReference type="Proteomes" id="UP000466442"/>
    </source>
</evidence>
<feature type="domain" description="MADF" evidence="2">
    <location>
        <begin position="6"/>
        <end position="58"/>
    </location>
</feature>
<feature type="compositionally biased region" description="Acidic residues" evidence="1">
    <location>
        <begin position="72"/>
        <end position="82"/>
    </location>
</feature>
<feature type="region of interest" description="Disordered" evidence="1">
    <location>
        <begin position="66"/>
        <end position="124"/>
    </location>
</feature>
<feature type="compositionally biased region" description="Polar residues" evidence="1">
    <location>
        <begin position="83"/>
        <end position="93"/>
    </location>
</feature>
<dbReference type="PANTHER" id="PTHR21505">
    <property type="entry name" value="MADF DOMAIN-CONTAINING PROTEIN-RELATED"/>
    <property type="match status" value="1"/>
</dbReference>
<feature type="compositionally biased region" description="Low complexity" evidence="1">
    <location>
        <begin position="94"/>
        <end position="113"/>
    </location>
</feature>
<sequence>MRFVDPQANRDSVVKKINSLRTSYRKELKKVIQSEKSGTGEDDVYVPHLWYYELLHFLKDQEIPRQTTSNIEDTEVLGDETSPDTPRSPSNFLPSAPASPRSCTPSSCSSAISGRPTKASRGTKNKCDEVLDVIGKRLQQPSHVPDKFGNIGAAWACKLRELDPLQAVHAEKLINDVFYEAQLGNLHRGCSMQIPTRQPSFSSDPMYHTQGLLPAQPSLTFQPPLLSSNTQQQISHSSTPHSAGQFFSNFRDYTDGAQ</sequence>
<dbReference type="AlphaFoldDB" id="A0A8S9XJP8"/>
<protein>
    <recommendedName>
        <fullName evidence="2">MADF domain-containing protein</fullName>
    </recommendedName>
</protein>
<evidence type="ECO:0000256" key="1">
    <source>
        <dbReference type="SAM" id="MobiDB-lite"/>
    </source>
</evidence>
<dbReference type="Proteomes" id="UP000466442">
    <property type="component" value="Unassembled WGS sequence"/>
</dbReference>
<keyword evidence="4" id="KW-1185">Reference proteome</keyword>
<organism evidence="3 4">
    <name type="scientific">Apolygus lucorum</name>
    <name type="common">Small green plant bug</name>
    <name type="synonym">Lygocoris lucorum</name>
    <dbReference type="NCBI Taxonomy" id="248454"/>
    <lineage>
        <taxon>Eukaryota</taxon>
        <taxon>Metazoa</taxon>
        <taxon>Ecdysozoa</taxon>
        <taxon>Arthropoda</taxon>
        <taxon>Hexapoda</taxon>
        <taxon>Insecta</taxon>
        <taxon>Pterygota</taxon>
        <taxon>Neoptera</taxon>
        <taxon>Paraneoptera</taxon>
        <taxon>Hemiptera</taxon>
        <taxon>Heteroptera</taxon>
        <taxon>Panheteroptera</taxon>
        <taxon>Cimicomorpha</taxon>
        <taxon>Miridae</taxon>
        <taxon>Mirini</taxon>
        <taxon>Apolygus</taxon>
    </lineage>
</organism>
<dbReference type="Pfam" id="PF10545">
    <property type="entry name" value="MADF_DNA_bdg"/>
    <property type="match status" value="1"/>
</dbReference>
<reference evidence="3" key="1">
    <citation type="journal article" date="2021" name="Mol. Ecol. Resour.">
        <title>Apolygus lucorum genome provides insights into omnivorousness and mesophyll feeding.</title>
        <authorList>
            <person name="Liu Y."/>
            <person name="Liu H."/>
            <person name="Wang H."/>
            <person name="Huang T."/>
            <person name="Liu B."/>
            <person name="Yang B."/>
            <person name="Yin L."/>
            <person name="Li B."/>
            <person name="Zhang Y."/>
            <person name="Zhang S."/>
            <person name="Jiang F."/>
            <person name="Zhang X."/>
            <person name="Ren Y."/>
            <person name="Wang B."/>
            <person name="Wang S."/>
            <person name="Lu Y."/>
            <person name="Wu K."/>
            <person name="Fan W."/>
            <person name="Wang G."/>
        </authorList>
    </citation>
    <scope>NUCLEOTIDE SEQUENCE</scope>
    <source>
        <strain evidence="3">12Hb</strain>
    </source>
</reference>
<dbReference type="InterPro" id="IPR006578">
    <property type="entry name" value="MADF-dom"/>
</dbReference>
<evidence type="ECO:0000259" key="2">
    <source>
        <dbReference type="Pfam" id="PF10545"/>
    </source>
</evidence>
<proteinExistence type="predicted"/>
<dbReference type="EMBL" id="WIXP02000006">
    <property type="protein sequence ID" value="KAF6209213.1"/>
    <property type="molecule type" value="Genomic_DNA"/>
</dbReference>
<comment type="caution">
    <text evidence="3">The sequence shown here is derived from an EMBL/GenBank/DDBJ whole genome shotgun (WGS) entry which is preliminary data.</text>
</comment>